<reference evidence="2" key="1">
    <citation type="submission" date="2016-11" db="UniProtKB">
        <authorList>
            <consortium name="WormBaseParasite"/>
        </authorList>
    </citation>
    <scope>IDENTIFICATION</scope>
    <source>
        <strain evidence="2">KR3021</strain>
    </source>
</reference>
<organism evidence="1 2">
    <name type="scientific">Rhabditophanes sp. KR3021</name>
    <dbReference type="NCBI Taxonomy" id="114890"/>
    <lineage>
        <taxon>Eukaryota</taxon>
        <taxon>Metazoa</taxon>
        <taxon>Ecdysozoa</taxon>
        <taxon>Nematoda</taxon>
        <taxon>Chromadorea</taxon>
        <taxon>Rhabditida</taxon>
        <taxon>Tylenchina</taxon>
        <taxon>Panagrolaimomorpha</taxon>
        <taxon>Strongyloidoidea</taxon>
        <taxon>Alloionematidae</taxon>
        <taxon>Rhabditophanes</taxon>
    </lineage>
</organism>
<sequence length="756" mass="83090">MSSSNNRTGNTGNLDTLPEDSECAVEEEPTVDDCLLEKEPKAPSAFKATQSSFTNIISNMIGRQGQQKGLVPEEDKGTHKSKETANLEMGEGTSKLSSSTESLTSKNVWKECPMCTDKFPMSLLVKVACCNHRSCSDCIIQYLTVEIMESRVMISCPECSELIHPNDIYTMLHHSPDLLSKYENFSLRRVLALDPDTRWCPSPDCDFAVIAQSCAACPQIFCERPGCNTSFCYHCKSIWHESQTCEEAKKARNALENKGRGGKIKKFMSGSKIKKGDIKPCPRCKTLIVKMNDGSCNHISCLVCNCEFCWLCLQEISDLHYLTISGCSFWGKKPWSRKKKLLWQVGTLVGAPIGIAFIAGLAIPGIIGGFPFLIGRRVYQKLSNKSPFQRRLLTGLAVAGSGLAGPVLAVMAVGVGVPIMLAYVYGVVPLSMCRNGTSNVDGEVDALSMDSDEMFDVFEDEFPSGSKSMERVMNDMEMMFEKDHGTTSKRLSLSSDISKSTVVKDANNSSMKSTIGQKNGRFGIKYDHFNQQNRRNSVDSVITANEEKTNYDDASLAGCGQQENVSYTDNGSTKALSGSVVDNKSLTESSRQTSVPPINSPKINYSGGGDDAISIKSSLGLTVKRSTTPKIDYASYNESYPFEKKIFNVNDGSSSSSKSLTHTNEDPYHIRSMLDRFKNIVSDDVEEPPRSSGKENKKVPKVIASPNSIETPVDGDEIATILTFNGTHRTTSEKKKKGTLWSRVFTKKQRQPGSEV</sequence>
<dbReference type="Proteomes" id="UP000095286">
    <property type="component" value="Unplaced"/>
</dbReference>
<accession>A0AC35TG08</accession>
<evidence type="ECO:0000313" key="1">
    <source>
        <dbReference type="Proteomes" id="UP000095286"/>
    </source>
</evidence>
<protein>
    <submittedName>
        <fullName evidence="2">RBR-type E3 ubiquitin transferase</fullName>
    </submittedName>
</protein>
<dbReference type="WBParaSite" id="RSKR_0000016700.1">
    <property type="protein sequence ID" value="RSKR_0000016700.1"/>
    <property type="gene ID" value="RSKR_0000016700"/>
</dbReference>
<proteinExistence type="predicted"/>
<evidence type="ECO:0000313" key="2">
    <source>
        <dbReference type="WBParaSite" id="RSKR_0000016700.1"/>
    </source>
</evidence>
<name>A0AC35TG08_9BILA</name>